<gene>
    <name evidence="1" type="ORF">V5E97_05825</name>
</gene>
<sequence length="496" mass="55654">MAKHRLVVLGDSMSQGFMSGAIFATELSYPALIAAEMGLDSTQFRIPNFKEFGGLPVNLEHLLRLLETEYGPDLSRWEVLGAPFHIRSWMDQIEDYWERGGGTEARPQTVYHNLACWGFSVDDAVHLRASHCVAKLEKPSSDDPLNQVPENAFYRTALTVLNPSQDRAFEERTALDCVRALAADGGIENLIVNLGANNALGTITALREPLLTQADILADPVANREKYNLWHPDHFNHFYAELVAGIESVGAQHVFFANIPHVTIAPIARGVGTTPNDRLAADPRYFKFYTRFWITDQDFDPAKHSHLTGENAKAIDQTIDRYNQTIAHHVGLHENWHLVDVNRSLNQLAYRRYREVGLDVPGGRYVFPTGWNEALQAAGLTELTSHYFKLANRQRTHGGIFSLDGVHPTTMGYGLLAHEFIKVMRQAGVEFRTPITGEPRPDPVLIDFARLLKRDTLVHSPPQTLDDVISVAEWLDGWIHLGWILDTIHGINGARH</sequence>
<dbReference type="GO" id="GO:0016788">
    <property type="term" value="F:hydrolase activity, acting on ester bonds"/>
    <property type="evidence" value="ECO:0007669"/>
    <property type="project" value="UniProtKB-ARBA"/>
</dbReference>
<accession>A0AAU7CLK8</accession>
<dbReference type="RefSeq" id="WP_406698359.1">
    <property type="nucleotide sequence ID" value="NZ_CP155447.1"/>
</dbReference>
<dbReference type="SUPFAM" id="SSF52266">
    <property type="entry name" value="SGNH hydrolase"/>
    <property type="match status" value="1"/>
</dbReference>
<dbReference type="Gene3D" id="3.40.50.1110">
    <property type="entry name" value="SGNH hydrolase"/>
    <property type="match status" value="1"/>
</dbReference>
<name>A0AAU7CLK8_9BACT</name>
<evidence type="ECO:0000313" key="1">
    <source>
        <dbReference type="EMBL" id="XBH05536.1"/>
    </source>
</evidence>
<dbReference type="AlphaFoldDB" id="A0AAU7CLK8"/>
<reference evidence="1" key="1">
    <citation type="submission" date="2024-05" db="EMBL/GenBank/DDBJ databases">
        <title>Planctomycetes of the genus Singulisphaera possess chitinolytic capabilities.</title>
        <authorList>
            <person name="Ivanova A."/>
        </authorList>
    </citation>
    <scope>NUCLEOTIDE SEQUENCE</scope>
    <source>
        <strain evidence="1">Ch08T</strain>
    </source>
</reference>
<evidence type="ECO:0008006" key="2">
    <source>
        <dbReference type="Google" id="ProtNLM"/>
    </source>
</evidence>
<dbReference type="InterPro" id="IPR036514">
    <property type="entry name" value="SGNH_hydro_sf"/>
</dbReference>
<protein>
    <recommendedName>
        <fullName evidence="2">SGNH/GDSL hydrolase family protein</fullName>
    </recommendedName>
</protein>
<proteinExistence type="predicted"/>
<dbReference type="EMBL" id="CP155447">
    <property type="protein sequence ID" value="XBH05536.1"/>
    <property type="molecule type" value="Genomic_DNA"/>
</dbReference>
<organism evidence="1">
    <name type="scientific">Singulisphaera sp. Ch08</name>
    <dbReference type="NCBI Taxonomy" id="3120278"/>
    <lineage>
        <taxon>Bacteria</taxon>
        <taxon>Pseudomonadati</taxon>
        <taxon>Planctomycetota</taxon>
        <taxon>Planctomycetia</taxon>
        <taxon>Isosphaerales</taxon>
        <taxon>Isosphaeraceae</taxon>
        <taxon>Singulisphaera</taxon>
    </lineage>
</organism>